<dbReference type="InterPro" id="IPR036179">
    <property type="entry name" value="Ig-like_dom_sf"/>
</dbReference>
<dbReference type="Pfam" id="PF07654">
    <property type="entry name" value="C1-set"/>
    <property type="match status" value="1"/>
</dbReference>
<dbReference type="STRING" id="80972.ENSAOCP00000022393"/>
<dbReference type="SUPFAM" id="SSF48726">
    <property type="entry name" value="Immunoglobulin"/>
    <property type="match status" value="2"/>
</dbReference>
<protein>
    <recommendedName>
        <fullName evidence="2">Ig-like domain-containing protein</fullName>
    </recommendedName>
</protein>
<sequence>MKSCLNVRFFCFTVYCQDVTQSPEISWSFASKSAEMDCSHNKGITHTQMYWYRQRPGETMTLIVYQLMVGSRTMVESLKLNIQPAKKKIKTKNGSLTVELAEHKHSAVYYCAARTKLTVLDRPVTPPKVKILQPSQQECRNQKEKQRKKTLVCVASGFYPDHVTVSWKINDEDYSSGVATDSAAQEIEGSYRITSRFKVNAALWENQENSFMCIVSFFDGETTTNHTATLHGVQGEYLKVTQSAKLSYVVVIVKSSCFCTVYPAYTHVVFYCLSMLYLFLCKSFTANFYPDKRYLPVSVYFGSLKA</sequence>
<dbReference type="Pfam" id="PF07686">
    <property type="entry name" value="V-set"/>
    <property type="match status" value="1"/>
</dbReference>
<dbReference type="InterPro" id="IPR050380">
    <property type="entry name" value="Immune_Resp_Modulators"/>
</dbReference>
<dbReference type="PANTHER" id="PTHR23411">
    <property type="entry name" value="TAPASIN"/>
    <property type="match status" value="1"/>
</dbReference>
<dbReference type="InterPro" id="IPR013783">
    <property type="entry name" value="Ig-like_fold"/>
</dbReference>
<accession>A0A3Q1C9B0</accession>
<evidence type="ECO:0000313" key="3">
    <source>
        <dbReference type="Ensembl" id="ENSAOCP00000022393.2"/>
    </source>
</evidence>
<reference evidence="3 4" key="1">
    <citation type="submission" date="2022-01" db="EMBL/GenBank/DDBJ databases">
        <title>A chromosome-scale genome assembly of the false clownfish, Amphiprion ocellaris.</title>
        <authorList>
            <person name="Ryu T."/>
        </authorList>
    </citation>
    <scope>NUCLEOTIDE SEQUENCE [LARGE SCALE GENOMIC DNA]</scope>
</reference>
<feature type="domain" description="Ig-like" evidence="2">
    <location>
        <begin position="127"/>
        <end position="231"/>
    </location>
</feature>
<dbReference type="InterPro" id="IPR007110">
    <property type="entry name" value="Ig-like_dom"/>
</dbReference>
<keyword evidence="4" id="KW-1185">Reference proteome</keyword>
<dbReference type="OMA" id="NISASAW"/>
<dbReference type="InterPro" id="IPR013106">
    <property type="entry name" value="Ig_V-set"/>
</dbReference>
<keyword evidence="1" id="KW-0393">Immunoglobulin domain</keyword>
<dbReference type="Ensembl" id="ENSAOCT00000008085.2">
    <property type="protein sequence ID" value="ENSAOCP00000022393.2"/>
    <property type="gene ID" value="ENSAOCG00000007837.2"/>
</dbReference>
<reference evidence="3" key="3">
    <citation type="submission" date="2025-09" db="UniProtKB">
        <authorList>
            <consortium name="Ensembl"/>
        </authorList>
    </citation>
    <scope>IDENTIFICATION</scope>
</reference>
<dbReference type="Proteomes" id="UP001501940">
    <property type="component" value="Chromosome 20"/>
</dbReference>
<dbReference type="InterPro" id="IPR003597">
    <property type="entry name" value="Ig_C1-set"/>
</dbReference>
<feature type="domain" description="Ig-like" evidence="2">
    <location>
        <begin position="23"/>
        <end position="125"/>
    </location>
</feature>
<proteinExistence type="predicted"/>
<reference evidence="3" key="2">
    <citation type="submission" date="2025-08" db="UniProtKB">
        <authorList>
            <consortium name="Ensembl"/>
        </authorList>
    </citation>
    <scope>IDENTIFICATION</scope>
</reference>
<dbReference type="PROSITE" id="PS50835">
    <property type="entry name" value="IG_LIKE"/>
    <property type="match status" value="2"/>
</dbReference>
<dbReference type="AlphaFoldDB" id="A0A3Q1C9B0"/>
<dbReference type="SMART" id="SM00407">
    <property type="entry name" value="IGc1"/>
    <property type="match status" value="1"/>
</dbReference>
<dbReference type="GeneTree" id="ENSGT00940000164625"/>
<evidence type="ECO:0000259" key="2">
    <source>
        <dbReference type="PROSITE" id="PS50835"/>
    </source>
</evidence>
<evidence type="ECO:0000313" key="4">
    <source>
        <dbReference type="Proteomes" id="UP001501940"/>
    </source>
</evidence>
<organism evidence="3 4">
    <name type="scientific">Amphiprion ocellaris</name>
    <name type="common">Clown anemonefish</name>
    <dbReference type="NCBI Taxonomy" id="80972"/>
    <lineage>
        <taxon>Eukaryota</taxon>
        <taxon>Metazoa</taxon>
        <taxon>Chordata</taxon>
        <taxon>Craniata</taxon>
        <taxon>Vertebrata</taxon>
        <taxon>Euteleostomi</taxon>
        <taxon>Actinopterygii</taxon>
        <taxon>Neopterygii</taxon>
        <taxon>Teleostei</taxon>
        <taxon>Neoteleostei</taxon>
        <taxon>Acanthomorphata</taxon>
        <taxon>Ovalentaria</taxon>
        <taxon>Pomacentridae</taxon>
        <taxon>Amphiprion</taxon>
    </lineage>
</organism>
<dbReference type="Gene3D" id="2.60.40.10">
    <property type="entry name" value="Immunoglobulins"/>
    <property type="match status" value="2"/>
</dbReference>
<evidence type="ECO:0000256" key="1">
    <source>
        <dbReference type="ARBA" id="ARBA00023319"/>
    </source>
</evidence>
<name>A0A3Q1C9B0_AMPOC</name>
<gene>
    <name evidence="3" type="primary">TPH2</name>
</gene>